<protein>
    <submittedName>
        <fullName evidence="1">Small peptidoglycan-associated lipoprotein</fullName>
    </submittedName>
</protein>
<reference evidence="1 2" key="1">
    <citation type="submission" date="2024-08" db="EMBL/GenBank/DDBJ databases">
        <title>Two novel Cytobacillus novel species.</title>
        <authorList>
            <person name="Liu G."/>
        </authorList>
    </citation>
    <scope>NUCLEOTIDE SEQUENCE [LARGE SCALE GENOMIC DNA]</scope>
    <source>
        <strain evidence="1 2">FJAT-53684</strain>
    </source>
</reference>
<sequence length="126" mass="14492">MKGFPILMIASLFFIISSCHHIESKEELNIDQTIKQIIFFTNNQAYEQEAAYYDAIIELKKEFPTEIKNMKIITAANAKKYYGTFKINNCPAILINYKDKIIVKVEGEASTEQIVAPFYTALKEEL</sequence>
<proteinExistence type="predicted"/>
<keyword evidence="1" id="KW-0449">Lipoprotein</keyword>
<name>A0ABW6JX86_9BACI</name>
<dbReference type="EMBL" id="JBIACJ010000001">
    <property type="protein sequence ID" value="MFE8695348.1"/>
    <property type="molecule type" value="Genomic_DNA"/>
</dbReference>
<dbReference type="Proteomes" id="UP001601058">
    <property type="component" value="Unassembled WGS sequence"/>
</dbReference>
<evidence type="ECO:0000313" key="2">
    <source>
        <dbReference type="Proteomes" id="UP001601058"/>
    </source>
</evidence>
<evidence type="ECO:0000313" key="1">
    <source>
        <dbReference type="EMBL" id="MFE8695348.1"/>
    </source>
</evidence>
<accession>A0ABW6JX86</accession>
<dbReference type="RefSeq" id="WP_389215256.1">
    <property type="nucleotide sequence ID" value="NZ_JBIACJ010000001.1"/>
</dbReference>
<dbReference type="PROSITE" id="PS51257">
    <property type="entry name" value="PROKAR_LIPOPROTEIN"/>
    <property type="match status" value="1"/>
</dbReference>
<comment type="caution">
    <text evidence="1">The sequence shown here is derived from an EMBL/GenBank/DDBJ whole genome shotgun (WGS) entry which is preliminary data.</text>
</comment>
<keyword evidence="2" id="KW-1185">Reference proteome</keyword>
<gene>
    <name evidence="1" type="ORF">ACFYKT_03125</name>
</gene>
<organism evidence="1 2">
    <name type="scientific">Cytobacillus mangrovibacter</name>
    <dbReference type="NCBI Taxonomy" id="3299024"/>
    <lineage>
        <taxon>Bacteria</taxon>
        <taxon>Bacillati</taxon>
        <taxon>Bacillota</taxon>
        <taxon>Bacilli</taxon>
        <taxon>Bacillales</taxon>
        <taxon>Bacillaceae</taxon>
        <taxon>Cytobacillus</taxon>
    </lineage>
</organism>